<evidence type="ECO:0000313" key="2">
    <source>
        <dbReference type="EMBL" id="ESU70877.1"/>
    </source>
</evidence>
<dbReference type="AlphaFoldDB" id="A0A7U9J8D9"/>
<feature type="region of interest" description="Disordered" evidence="1">
    <location>
        <begin position="87"/>
        <end position="113"/>
    </location>
</feature>
<comment type="caution">
    <text evidence="2">The sequence shown here is derived from an EMBL/GenBank/DDBJ whole genome shotgun (WGS) entry which is preliminary data.</text>
</comment>
<proteinExistence type="predicted"/>
<name>A0A7U9J8D9_GEOTM</name>
<dbReference type="RefSeq" id="WP_023634497.1">
    <property type="nucleotide sequence ID" value="NZ_AYSF01000090.1"/>
</dbReference>
<dbReference type="EMBL" id="AYSF01000090">
    <property type="protein sequence ID" value="ESU70877.1"/>
    <property type="molecule type" value="Genomic_DNA"/>
</dbReference>
<gene>
    <name evidence="2" type="ORF">T260_16595</name>
</gene>
<reference evidence="2 3" key="1">
    <citation type="journal article" date="2014" name="Genome Announc.">
        <title>Draft Genome Sequence of Geobacillus thermopakistaniensis Strain MAS1.</title>
        <authorList>
            <person name="Siddiqui M.A."/>
            <person name="Rashid N."/>
            <person name="Ayyampalayam S."/>
            <person name="Whitman W.B."/>
        </authorList>
    </citation>
    <scope>NUCLEOTIDE SEQUENCE [LARGE SCALE GENOMIC DNA]</scope>
    <source>
        <strain evidence="2 3">MAS1</strain>
    </source>
</reference>
<evidence type="ECO:0000256" key="1">
    <source>
        <dbReference type="SAM" id="MobiDB-lite"/>
    </source>
</evidence>
<protein>
    <submittedName>
        <fullName evidence="2">Uncharacterized protein</fullName>
    </submittedName>
</protein>
<evidence type="ECO:0000313" key="3">
    <source>
        <dbReference type="Proteomes" id="UP000018339"/>
    </source>
</evidence>
<organism evidence="2 3">
    <name type="scientific">Geobacillus thermopakistaniensis (strain MAS1)</name>
    <dbReference type="NCBI Taxonomy" id="1408282"/>
    <lineage>
        <taxon>Bacteria</taxon>
        <taxon>Bacillati</taxon>
        <taxon>Bacillota</taxon>
        <taxon>Bacilli</taxon>
        <taxon>Bacillales</taxon>
        <taxon>Anoxybacillaceae</taxon>
        <taxon>Geobacillus</taxon>
    </lineage>
</organism>
<sequence>MENKYKLIQVHSPEIEKEIENHGVQKIYLEMTIENYNLLINEINRQNIIVIRVNEILTTNRDDPNHATRISRLIEEPKNNAFVISQSPSVKIQNSKRDDNESKSNTRDNNEQIMTLKKHPEKIWKDTIIENLNKAIEKRNKTELIHKIAKEWDYTVTDESGNKIVNPRGVYLVLQGRGNIHAQDILILEKKFGIHRDEILGPIHKKGISNIRAFRRLWELIEKNDDDALDIKSALRVFIDALEKDNPNVTKAEVAIMIKNLIEREILKKK</sequence>
<dbReference type="Proteomes" id="UP000018339">
    <property type="component" value="Unassembled WGS sequence"/>
</dbReference>
<accession>A0A7U9J8D9</accession>
<keyword evidence="3" id="KW-1185">Reference proteome</keyword>
<feature type="compositionally biased region" description="Basic and acidic residues" evidence="1">
    <location>
        <begin position="95"/>
        <end position="110"/>
    </location>
</feature>